<dbReference type="Proteomes" id="UP000094329">
    <property type="component" value="Unassembled WGS sequence"/>
</dbReference>
<gene>
    <name evidence="1" type="ORF">BGC07_06055</name>
</gene>
<evidence type="ECO:0000313" key="2">
    <source>
        <dbReference type="Proteomes" id="UP000094329"/>
    </source>
</evidence>
<keyword evidence="2" id="KW-1185">Reference proteome</keyword>
<sequence length="173" mass="19883">MYDTNDLVHIALVISHLSRSYIPSSSNLKLIEEDTEKTKDLEFLKSTNNVRTNVIEQKPTDSIFVGYGTCGYLSFVMRYIARQININGIYKPGYNIYLTNLGLNGHVYCLLHTSKNLYEQQCKLKGMEKLKLGRFYHLATRADLKNAIIVDPWIYKVTPLTNWKNHIAHAGKI</sequence>
<comment type="caution">
    <text evidence="1">The sequence shown here is derived from an EMBL/GenBank/DDBJ whole genome shotgun (WGS) entry which is preliminary data.</text>
</comment>
<name>A0ABX3A123_9GAMM</name>
<dbReference type="EMBL" id="MDTU01000001">
    <property type="protein sequence ID" value="ODN42574.1"/>
    <property type="molecule type" value="Genomic_DNA"/>
</dbReference>
<reference evidence="1 2" key="1">
    <citation type="submission" date="2016-08" db="EMBL/GenBank/DDBJ databases">
        <title>Draft genome sequence of Candidatus Piscirickettsia litoralis, from seawater.</title>
        <authorList>
            <person name="Wan X."/>
            <person name="Lee A.J."/>
            <person name="Hou S."/>
            <person name="Donachie S.P."/>
        </authorList>
    </citation>
    <scope>NUCLEOTIDE SEQUENCE [LARGE SCALE GENOMIC DNA]</scope>
    <source>
        <strain evidence="1 2">Y2</strain>
    </source>
</reference>
<accession>A0ABX3A123</accession>
<evidence type="ECO:0008006" key="3">
    <source>
        <dbReference type="Google" id="ProtNLM"/>
    </source>
</evidence>
<organism evidence="1 2">
    <name type="scientific">Piscirickettsia litoralis</name>
    <dbReference type="NCBI Taxonomy" id="1891921"/>
    <lineage>
        <taxon>Bacteria</taxon>
        <taxon>Pseudomonadati</taxon>
        <taxon>Pseudomonadota</taxon>
        <taxon>Gammaproteobacteria</taxon>
        <taxon>Thiotrichales</taxon>
        <taxon>Piscirickettsiaceae</taxon>
        <taxon>Piscirickettsia</taxon>
    </lineage>
</organism>
<dbReference type="RefSeq" id="WP_069312371.1">
    <property type="nucleotide sequence ID" value="NZ_MDTU01000001.1"/>
</dbReference>
<evidence type="ECO:0000313" key="1">
    <source>
        <dbReference type="EMBL" id="ODN42574.1"/>
    </source>
</evidence>
<protein>
    <recommendedName>
        <fullName evidence="3">DUF1638 domain-containing protein</fullName>
    </recommendedName>
</protein>
<proteinExistence type="predicted"/>